<accession>L9YK73</accession>
<dbReference type="PANTHER" id="PTHR47957">
    <property type="entry name" value="ATP-DEPENDENT HELICASE HRQ1"/>
    <property type="match status" value="1"/>
</dbReference>
<dbReference type="InterPro" id="IPR018973">
    <property type="entry name" value="MZB"/>
</dbReference>
<evidence type="ECO:0000313" key="3">
    <source>
        <dbReference type="EMBL" id="ELY74575.1"/>
    </source>
</evidence>
<proteinExistence type="predicted"/>
<feature type="compositionally biased region" description="Basic and acidic residues" evidence="1">
    <location>
        <begin position="268"/>
        <end position="285"/>
    </location>
</feature>
<dbReference type="eggNOG" id="arCOG00555">
    <property type="taxonomic scope" value="Archaea"/>
</dbReference>
<sequence>MTVLDAVSEESRDIGEFTLHFGRGRVLVYHGSYDKVAVHGGKRTEQGIPTENPPLEMETQLCWLEVPSRVEAALREKYRSFEVPELEDGLAGTAHLGYAGGLHAAEHATIGVAPLELMVDKRDLGGLATLTIDSHLDQETDTDADARSQFGTAGSGGDGAPRNIAAAEATVREIASGLERPPASGCFIYDGIEGGLGFARAIYENYEAVAERARELIADCDCGNVDGCPACVMDDQCGNDNQPLHRDAAVDVLDQLLGDADEGALESHLPDEEYGGDRRPPLFYA</sequence>
<organism evidence="3 4">
    <name type="scientific">Natrinema pallidum DSM 3751</name>
    <dbReference type="NCBI Taxonomy" id="1227495"/>
    <lineage>
        <taxon>Archaea</taxon>
        <taxon>Methanobacteriati</taxon>
        <taxon>Methanobacteriota</taxon>
        <taxon>Stenosarchaea group</taxon>
        <taxon>Halobacteria</taxon>
        <taxon>Halobacteriales</taxon>
        <taxon>Natrialbaceae</taxon>
        <taxon>Natrinema</taxon>
    </lineage>
</organism>
<evidence type="ECO:0000313" key="4">
    <source>
        <dbReference type="Proteomes" id="UP000011618"/>
    </source>
</evidence>
<dbReference type="AlphaFoldDB" id="L9YK73"/>
<dbReference type="GO" id="GO:0043138">
    <property type="term" value="F:3'-5' DNA helicase activity"/>
    <property type="evidence" value="ECO:0007669"/>
    <property type="project" value="TreeGrafter"/>
</dbReference>
<evidence type="ECO:0000259" key="2">
    <source>
        <dbReference type="Pfam" id="PF09369"/>
    </source>
</evidence>
<feature type="region of interest" description="Disordered" evidence="1">
    <location>
        <begin position="264"/>
        <end position="285"/>
    </location>
</feature>
<dbReference type="PATRIC" id="fig|1227495.3.peg.3102"/>
<dbReference type="Proteomes" id="UP000011618">
    <property type="component" value="Unassembled WGS sequence"/>
</dbReference>
<dbReference type="EMBL" id="AOII01000088">
    <property type="protein sequence ID" value="ELY74575.1"/>
    <property type="molecule type" value="Genomic_DNA"/>
</dbReference>
<feature type="domain" description="MrfA-like Zn-binding" evidence="2">
    <location>
        <begin position="105"/>
        <end position="232"/>
    </location>
</feature>
<dbReference type="GO" id="GO:0006289">
    <property type="term" value="P:nucleotide-excision repair"/>
    <property type="evidence" value="ECO:0007669"/>
    <property type="project" value="TreeGrafter"/>
</dbReference>
<feature type="region of interest" description="Disordered" evidence="1">
    <location>
        <begin position="139"/>
        <end position="162"/>
    </location>
</feature>
<dbReference type="PANTHER" id="PTHR47957:SF3">
    <property type="entry name" value="ATP-DEPENDENT HELICASE HRQ1"/>
    <property type="match status" value="1"/>
</dbReference>
<dbReference type="Pfam" id="PF09369">
    <property type="entry name" value="MZB"/>
    <property type="match status" value="1"/>
</dbReference>
<reference evidence="3 4" key="1">
    <citation type="journal article" date="2014" name="PLoS Genet.">
        <title>Phylogenetically driven sequencing of extremely halophilic archaea reveals strategies for static and dynamic osmo-response.</title>
        <authorList>
            <person name="Becker E.A."/>
            <person name="Seitzer P.M."/>
            <person name="Tritt A."/>
            <person name="Larsen D."/>
            <person name="Krusor M."/>
            <person name="Yao A.I."/>
            <person name="Wu D."/>
            <person name="Madern D."/>
            <person name="Eisen J.A."/>
            <person name="Darling A.E."/>
            <person name="Facciotti M.T."/>
        </authorList>
    </citation>
    <scope>NUCLEOTIDE SEQUENCE [LARGE SCALE GENOMIC DNA]</scope>
    <source>
        <strain evidence="3 4">DSM 3751</strain>
    </source>
</reference>
<evidence type="ECO:0000256" key="1">
    <source>
        <dbReference type="SAM" id="MobiDB-lite"/>
    </source>
</evidence>
<name>L9YK73_9EURY</name>
<dbReference type="GO" id="GO:0036297">
    <property type="term" value="P:interstrand cross-link repair"/>
    <property type="evidence" value="ECO:0007669"/>
    <property type="project" value="TreeGrafter"/>
</dbReference>
<gene>
    <name evidence="3" type="ORF">C487_15504</name>
</gene>
<comment type="caution">
    <text evidence="3">The sequence shown here is derived from an EMBL/GenBank/DDBJ whole genome shotgun (WGS) entry which is preliminary data.</text>
</comment>
<protein>
    <recommendedName>
        <fullName evidence="2">MrfA-like Zn-binding domain-containing protein</fullName>
    </recommendedName>
</protein>